<evidence type="ECO:0000313" key="2">
    <source>
        <dbReference type="Proteomes" id="UP000327493"/>
    </source>
</evidence>
<comment type="caution">
    <text evidence="1">The sequence shown here is derived from an EMBL/GenBank/DDBJ whole genome shotgun (WGS) entry which is preliminary data.</text>
</comment>
<dbReference type="PANTHER" id="PTHR45913">
    <property type="entry name" value="EPM2A-INTERACTING PROTEIN 1"/>
    <property type="match status" value="1"/>
</dbReference>
<sequence>MKNLQPKDQLIIKTWNALPVTYHTLQRVSIAVFKYTCEQSFSHIKNIKSNLRSRLTDESLYACMKLNLTKDQPDYKAISS</sequence>
<dbReference type="Proteomes" id="UP000327493">
    <property type="component" value="Chromosome 11"/>
</dbReference>
<evidence type="ECO:0008006" key="3">
    <source>
        <dbReference type="Google" id="ProtNLM"/>
    </source>
</evidence>
<accession>A0A5J5D0R0</accession>
<feature type="non-terminal residue" evidence="1">
    <location>
        <position position="80"/>
    </location>
</feature>
<proteinExistence type="predicted"/>
<keyword evidence="2" id="KW-1185">Reference proteome</keyword>
<evidence type="ECO:0000313" key="1">
    <source>
        <dbReference type="EMBL" id="KAA8588338.1"/>
    </source>
</evidence>
<reference evidence="1 2" key="1">
    <citation type="submission" date="2019-08" db="EMBL/GenBank/DDBJ databases">
        <title>A chromosome-level genome assembly, high-density linkage maps, and genome scans reveal the genomic architecture of hybrid incompatibilities underlying speciation via character displacement in darters (Percidae: Etheostominae).</title>
        <authorList>
            <person name="Moran R.L."/>
            <person name="Catchen J.M."/>
            <person name="Fuller R.C."/>
        </authorList>
    </citation>
    <scope>NUCLEOTIDE SEQUENCE [LARGE SCALE GENOMIC DNA]</scope>
    <source>
        <strain evidence="1">EspeVRDwgs_2016</strain>
        <tissue evidence="1">Muscle</tissue>
    </source>
</reference>
<name>A0A5J5D0R0_9PERO</name>
<organism evidence="1 2">
    <name type="scientific">Etheostoma spectabile</name>
    <name type="common">orangethroat darter</name>
    <dbReference type="NCBI Taxonomy" id="54343"/>
    <lineage>
        <taxon>Eukaryota</taxon>
        <taxon>Metazoa</taxon>
        <taxon>Chordata</taxon>
        <taxon>Craniata</taxon>
        <taxon>Vertebrata</taxon>
        <taxon>Euteleostomi</taxon>
        <taxon>Actinopterygii</taxon>
        <taxon>Neopterygii</taxon>
        <taxon>Teleostei</taxon>
        <taxon>Neoteleostei</taxon>
        <taxon>Acanthomorphata</taxon>
        <taxon>Eupercaria</taxon>
        <taxon>Perciformes</taxon>
        <taxon>Percoidei</taxon>
        <taxon>Percidae</taxon>
        <taxon>Etheostomatinae</taxon>
        <taxon>Etheostoma</taxon>
    </lineage>
</organism>
<dbReference type="AlphaFoldDB" id="A0A5J5D0R0"/>
<gene>
    <name evidence="1" type="ORF">FQN60_001532</name>
</gene>
<dbReference type="EMBL" id="VOFY01000011">
    <property type="protein sequence ID" value="KAA8588338.1"/>
    <property type="molecule type" value="Genomic_DNA"/>
</dbReference>
<dbReference type="PANTHER" id="PTHR45913:SF10">
    <property type="entry name" value="DUF4371 DOMAIN-CONTAINING PROTEIN"/>
    <property type="match status" value="1"/>
</dbReference>
<protein>
    <recommendedName>
        <fullName evidence="3">HAT C-terminal dimerisation domain-containing protein</fullName>
    </recommendedName>
</protein>